<dbReference type="PANTHER" id="PTHR11575">
    <property type="entry name" value="5'-NUCLEOTIDASE-RELATED"/>
    <property type="match status" value="1"/>
</dbReference>
<dbReference type="Proteomes" id="UP000218334">
    <property type="component" value="Unassembled WGS sequence"/>
</dbReference>
<keyword evidence="6" id="KW-1185">Reference proteome</keyword>
<dbReference type="InterPro" id="IPR029052">
    <property type="entry name" value="Metallo-depent_PP-like"/>
</dbReference>
<keyword evidence="2" id="KW-0732">Signal</keyword>
<dbReference type="AlphaFoldDB" id="A0A2H3B4J6"/>
<dbReference type="Gene3D" id="3.90.780.10">
    <property type="entry name" value="5'-Nucleotidase, C-terminal domain"/>
    <property type="match status" value="2"/>
</dbReference>
<dbReference type="STRING" id="1076256.A0A2H3B4J6"/>
<evidence type="ECO:0008006" key="7">
    <source>
        <dbReference type="Google" id="ProtNLM"/>
    </source>
</evidence>
<dbReference type="GO" id="GO:0005829">
    <property type="term" value="C:cytosol"/>
    <property type="evidence" value="ECO:0007669"/>
    <property type="project" value="TreeGrafter"/>
</dbReference>
<dbReference type="InterPro" id="IPR053828">
    <property type="entry name" value="Nucleosidase_C"/>
</dbReference>
<dbReference type="GO" id="GO:0016787">
    <property type="term" value="F:hydrolase activity"/>
    <property type="evidence" value="ECO:0007669"/>
    <property type="project" value="InterPro"/>
</dbReference>
<dbReference type="Gene3D" id="3.60.21.10">
    <property type="match status" value="1"/>
</dbReference>
<organism evidence="5 6">
    <name type="scientific">Armillaria solidipes</name>
    <dbReference type="NCBI Taxonomy" id="1076256"/>
    <lineage>
        <taxon>Eukaryota</taxon>
        <taxon>Fungi</taxon>
        <taxon>Dikarya</taxon>
        <taxon>Basidiomycota</taxon>
        <taxon>Agaricomycotina</taxon>
        <taxon>Agaricomycetes</taxon>
        <taxon>Agaricomycetidae</taxon>
        <taxon>Agaricales</taxon>
        <taxon>Marasmiineae</taxon>
        <taxon>Physalacriaceae</taxon>
        <taxon>Armillaria</taxon>
    </lineage>
</organism>
<evidence type="ECO:0000259" key="3">
    <source>
        <dbReference type="Pfam" id="PF00149"/>
    </source>
</evidence>
<protein>
    <recommendedName>
        <fullName evidence="7">Calcineurin-like phosphoesterase domain-containing protein</fullName>
    </recommendedName>
</protein>
<evidence type="ECO:0000259" key="4">
    <source>
        <dbReference type="Pfam" id="PF21953"/>
    </source>
</evidence>
<dbReference type="InterPro" id="IPR036907">
    <property type="entry name" value="5'-Nucleotdase_C_sf"/>
</dbReference>
<feature type="domain" description="Putative 5'-nucleotidase C-terminal" evidence="4">
    <location>
        <begin position="393"/>
        <end position="589"/>
    </location>
</feature>
<accession>A0A2H3B4J6</accession>
<evidence type="ECO:0000313" key="6">
    <source>
        <dbReference type="Proteomes" id="UP000218334"/>
    </source>
</evidence>
<dbReference type="InterPro" id="IPR004843">
    <property type="entry name" value="Calcineurin-like_PHP"/>
</dbReference>
<dbReference type="FunFam" id="3.60.21.10:FF:000043">
    <property type="entry name" value="Ser/Thr protein phosphatase family"/>
    <property type="match status" value="1"/>
</dbReference>
<dbReference type="Pfam" id="PF00149">
    <property type="entry name" value="Metallophos"/>
    <property type="match status" value="1"/>
</dbReference>
<feature type="region of interest" description="Disordered" evidence="1">
    <location>
        <begin position="23"/>
        <end position="42"/>
    </location>
</feature>
<dbReference type="InterPro" id="IPR006179">
    <property type="entry name" value="5_nucleotidase/apyrase"/>
</dbReference>
<dbReference type="SUPFAM" id="SSF55816">
    <property type="entry name" value="5'-nucleotidase (syn. UDP-sugar hydrolase), C-terminal domain"/>
    <property type="match status" value="1"/>
</dbReference>
<sequence length="634" mass="70874">MRLATVFAAISVSWACADGDGHVHEHPRRANPSSPLTPPTRPLEWGDINIIHTTDSHGWLLGHQKASFPEPNYRQGCVSGDLGDFASFVSHMKEIAVRKDVDLLLVDSGDLHDGTGLSDGFPPGGVDGHESTKFLAELPYDVMAIGNHELYVYANTLDMHQNLAPKLNGRYLSSNVNITLADQNNNTVDVPVGSRFAKFKTQKGRKVTALGVIFDFTGNDQNTTVQKVEDMVKESWFLEAIKDEPDFFLLAGSVAKSHFANGADVHMPVSRDNWPLVFNAIRAIHATTPILILGGHTHIRDCVQLDGRSMSLESGRYMETVGWMSVKLDAPSKSQNLTFSRRYLDPNRVTYEYHTQESQSSFDTKKGQEITAGLNQLFVDYDLNFTFGTAPHDFSISRAPYPSNDSQLSLFAELATPYAISVNNSRADILNYLLINSGGQRFDIYAGPFTKNDQFTIEPYTNTFFYVPEVPLSVALDTLQTMSENGEETRKRSLEREEELYRRGDVRARYMDWLSEMNQRFVELERRDSNNLTLGYVTTDSCPGVGDDIIHTPLPFYSIPDFVGSIPPDVSNDTLIDFVFVDYVADQVVETLNIVQSDKEYTSGDVGTYSTVQTNEVMGIYAQHAWNLYTLVNL</sequence>
<dbReference type="InterPro" id="IPR014485">
    <property type="entry name" value="Pesterase_C1039"/>
</dbReference>
<evidence type="ECO:0000256" key="2">
    <source>
        <dbReference type="SAM" id="SignalP"/>
    </source>
</evidence>
<dbReference type="PANTHER" id="PTHR11575:SF22">
    <property type="entry name" value="ADL392WP"/>
    <property type="match status" value="1"/>
</dbReference>
<evidence type="ECO:0000313" key="5">
    <source>
        <dbReference type="EMBL" id="PBK65795.1"/>
    </source>
</evidence>
<name>A0A2H3B4J6_9AGAR</name>
<feature type="domain" description="Calcineurin-like phosphoesterase" evidence="3">
    <location>
        <begin position="49"/>
        <end position="299"/>
    </location>
</feature>
<feature type="signal peptide" evidence="2">
    <location>
        <begin position="1"/>
        <end position="19"/>
    </location>
</feature>
<dbReference type="GO" id="GO:0009166">
    <property type="term" value="P:nucleotide catabolic process"/>
    <property type="evidence" value="ECO:0007669"/>
    <property type="project" value="InterPro"/>
</dbReference>
<dbReference type="Pfam" id="PF21953">
    <property type="entry name" value="NadN_nucleosid_C"/>
    <property type="match status" value="1"/>
</dbReference>
<reference evidence="6" key="1">
    <citation type="journal article" date="2017" name="Nat. Ecol. Evol.">
        <title>Genome expansion and lineage-specific genetic innovations in the forest pathogenic fungi Armillaria.</title>
        <authorList>
            <person name="Sipos G."/>
            <person name="Prasanna A.N."/>
            <person name="Walter M.C."/>
            <person name="O'Connor E."/>
            <person name="Balint B."/>
            <person name="Krizsan K."/>
            <person name="Kiss B."/>
            <person name="Hess J."/>
            <person name="Varga T."/>
            <person name="Slot J."/>
            <person name="Riley R."/>
            <person name="Boka B."/>
            <person name="Rigling D."/>
            <person name="Barry K."/>
            <person name="Lee J."/>
            <person name="Mihaltcheva S."/>
            <person name="LaButti K."/>
            <person name="Lipzen A."/>
            <person name="Waldron R."/>
            <person name="Moloney N.M."/>
            <person name="Sperisen C."/>
            <person name="Kredics L."/>
            <person name="Vagvoelgyi C."/>
            <person name="Patrignani A."/>
            <person name="Fitzpatrick D."/>
            <person name="Nagy I."/>
            <person name="Doyle S."/>
            <person name="Anderson J.B."/>
            <person name="Grigoriev I.V."/>
            <person name="Gueldener U."/>
            <person name="Muensterkoetter M."/>
            <person name="Nagy L.G."/>
        </authorList>
    </citation>
    <scope>NUCLEOTIDE SEQUENCE [LARGE SCALE GENOMIC DNA]</scope>
    <source>
        <strain evidence="6">28-4</strain>
    </source>
</reference>
<dbReference type="GO" id="GO:0005576">
    <property type="term" value="C:extracellular region"/>
    <property type="evidence" value="ECO:0007669"/>
    <property type="project" value="UniProtKB-ARBA"/>
</dbReference>
<dbReference type="SUPFAM" id="SSF56300">
    <property type="entry name" value="Metallo-dependent phosphatases"/>
    <property type="match status" value="1"/>
</dbReference>
<dbReference type="EMBL" id="KZ293443">
    <property type="protein sequence ID" value="PBK65795.1"/>
    <property type="molecule type" value="Genomic_DNA"/>
</dbReference>
<dbReference type="PIRSF" id="PIRSF017316">
    <property type="entry name" value="Pesterase_C1039"/>
    <property type="match status" value="1"/>
</dbReference>
<evidence type="ECO:0000256" key="1">
    <source>
        <dbReference type="SAM" id="MobiDB-lite"/>
    </source>
</evidence>
<feature type="chain" id="PRO_5013930900" description="Calcineurin-like phosphoesterase domain-containing protein" evidence="2">
    <location>
        <begin position="20"/>
        <end position="634"/>
    </location>
</feature>
<gene>
    <name evidence="5" type="ORF">ARMSODRAFT_891105</name>
</gene>
<proteinExistence type="predicted"/>